<organism evidence="1 2">
    <name type="scientific">Liparis tanakae</name>
    <name type="common">Tanaka's snailfish</name>
    <dbReference type="NCBI Taxonomy" id="230148"/>
    <lineage>
        <taxon>Eukaryota</taxon>
        <taxon>Metazoa</taxon>
        <taxon>Chordata</taxon>
        <taxon>Craniata</taxon>
        <taxon>Vertebrata</taxon>
        <taxon>Euteleostomi</taxon>
        <taxon>Actinopterygii</taxon>
        <taxon>Neopterygii</taxon>
        <taxon>Teleostei</taxon>
        <taxon>Neoteleostei</taxon>
        <taxon>Acanthomorphata</taxon>
        <taxon>Eupercaria</taxon>
        <taxon>Perciformes</taxon>
        <taxon>Cottioidei</taxon>
        <taxon>Cottales</taxon>
        <taxon>Liparidae</taxon>
        <taxon>Liparis</taxon>
    </lineage>
</organism>
<keyword evidence="2" id="KW-1185">Reference proteome</keyword>
<accession>A0A4Z2HVI8</accession>
<dbReference type="AlphaFoldDB" id="A0A4Z2HVI8"/>
<reference evidence="1 2" key="1">
    <citation type="submission" date="2019-03" db="EMBL/GenBank/DDBJ databases">
        <title>First draft genome of Liparis tanakae, snailfish: a comprehensive survey of snailfish specific genes.</title>
        <authorList>
            <person name="Kim W."/>
            <person name="Song I."/>
            <person name="Jeong J.-H."/>
            <person name="Kim D."/>
            <person name="Kim S."/>
            <person name="Ryu S."/>
            <person name="Song J.Y."/>
            <person name="Lee S.K."/>
        </authorList>
    </citation>
    <scope>NUCLEOTIDE SEQUENCE [LARGE SCALE GENOMIC DNA]</scope>
    <source>
        <tissue evidence="1">Muscle</tissue>
    </source>
</reference>
<name>A0A4Z2HVI8_9TELE</name>
<gene>
    <name evidence="1" type="ORF">EYF80_020120</name>
</gene>
<protein>
    <submittedName>
        <fullName evidence="1">Uncharacterized protein</fullName>
    </submittedName>
</protein>
<proteinExistence type="predicted"/>
<evidence type="ECO:0000313" key="2">
    <source>
        <dbReference type="Proteomes" id="UP000314294"/>
    </source>
</evidence>
<dbReference type="EMBL" id="SRLO01000173">
    <property type="protein sequence ID" value="TNN69630.1"/>
    <property type="molecule type" value="Genomic_DNA"/>
</dbReference>
<sequence>MDQLGPPNHTNTVFVSNPVQPDRLRIAAAALPQRYVSGRMDGRRRPGGAEQARLKNRKALEEDAKCALRVRNVHLAAAAVVCLGHHSPHTSTNKLLEIFKPQFLSIAAITILQANIASQPRMKKHTTAIKDVRGYTTCYSFQAVNSGEETPEQKKTDNFKETDVGKTMWLHILGSTFARHI</sequence>
<evidence type="ECO:0000313" key="1">
    <source>
        <dbReference type="EMBL" id="TNN69630.1"/>
    </source>
</evidence>
<dbReference type="Proteomes" id="UP000314294">
    <property type="component" value="Unassembled WGS sequence"/>
</dbReference>
<comment type="caution">
    <text evidence="1">The sequence shown here is derived from an EMBL/GenBank/DDBJ whole genome shotgun (WGS) entry which is preliminary data.</text>
</comment>